<dbReference type="EMBL" id="KP973366">
    <property type="protein sequence ID" value="AJZ73081.1"/>
    <property type="molecule type" value="Genomic_DNA"/>
</dbReference>
<name>A0A0D5W7D5_HELAN</name>
<dbReference type="AlphaFoldDB" id="A0A0D5W7D5"/>
<protein>
    <submittedName>
        <fullName evidence="1">Receptor-like kinase</fullName>
    </submittedName>
</protein>
<reference evidence="1" key="1">
    <citation type="journal article" date="2014" name="PLoS ONE">
        <title>Molecular evolution of candidate genes for crop-related traits in sunflower (Helianthus annuus L.).</title>
        <authorList>
            <person name="Mandel J.R."/>
            <person name="McAssey E.V."/>
            <person name="Nambeesan S."/>
            <person name="Garcia-Navarro E."/>
            <person name="Burke J.M."/>
        </authorList>
    </citation>
    <scope>NUCLEOTIDE SEQUENCE</scope>
    <source>
        <strain evidence="1">NSL_208764</strain>
        <strain evidence="2">SD6</strain>
    </source>
</reference>
<keyword evidence="1" id="KW-0418">Kinase</keyword>
<keyword evidence="1" id="KW-0808">Transferase</keyword>
<accession>A0A0D5W7D5</accession>
<proteinExistence type="predicted"/>
<sequence length="101" mass="10589">ENVVLDDSLEAKVDEFGLSNFLGDSSDGGGGGGGGSARDILDFGYVVLAVVSGDPKVNRGGCDRAYEKWTGGNAGEIVDKTIDSGVNGDELERVLRIMFWC</sequence>
<feature type="non-terminal residue" evidence="1">
    <location>
        <position position="1"/>
    </location>
</feature>
<organism evidence="1">
    <name type="scientific">Helianthus annuus</name>
    <name type="common">Common sunflower</name>
    <dbReference type="NCBI Taxonomy" id="4232"/>
    <lineage>
        <taxon>Eukaryota</taxon>
        <taxon>Viridiplantae</taxon>
        <taxon>Streptophyta</taxon>
        <taxon>Embryophyta</taxon>
        <taxon>Tracheophyta</taxon>
        <taxon>Spermatophyta</taxon>
        <taxon>Magnoliopsida</taxon>
        <taxon>eudicotyledons</taxon>
        <taxon>Gunneridae</taxon>
        <taxon>Pentapetalae</taxon>
        <taxon>asterids</taxon>
        <taxon>campanulids</taxon>
        <taxon>Asterales</taxon>
        <taxon>Asteraceae</taxon>
        <taxon>Asteroideae</taxon>
        <taxon>Heliantheae alliance</taxon>
        <taxon>Heliantheae</taxon>
        <taxon>Helianthus</taxon>
    </lineage>
</organism>
<reference evidence="1" key="2">
    <citation type="submission" date="2015-03" db="EMBL/GenBank/DDBJ databases">
        <authorList>
            <person name="Mandel J.R."/>
            <person name="McAssey E.V."/>
            <person name="Nambeesan S."/>
            <person name="Garcia-Navarro E."/>
            <person name="Burke J.M."/>
        </authorList>
    </citation>
    <scope>NUCLEOTIDE SEQUENCE</scope>
    <source>
        <strain evidence="1">NSL_208764</strain>
        <strain evidence="2">SD6</strain>
    </source>
</reference>
<dbReference type="GO" id="GO:0016301">
    <property type="term" value="F:kinase activity"/>
    <property type="evidence" value="ECO:0007669"/>
    <property type="project" value="UniProtKB-KW"/>
</dbReference>
<feature type="non-terminal residue" evidence="1">
    <location>
        <position position="101"/>
    </location>
</feature>
<evidence type="ECO:0000313" key="2">
    <source>
        <dbReference type="EMBL" id="AJZ73081.1"/>
    </source>
</evidence>
<dbReference type="EMBL" id="KP973348">
    <property type="protein sequence ID" value="AJZ73063.1"/>
    <property type="molecule type" value="Genomic_DNA"/>
</dbReference>
<keyword evidence="1" id="KW-0675">Receptor</keyword>
<evidence type="ECO:0000313" key="1">
    <source>
        <dbReference type="EMBL" id="AJZ73063.1"/>
    </source>
</evidence>